<dbReference type="RefSeq" id="WP_064039713.1">
    <property type="nucleotide sequence ID" value="NZ_LUUJ01000052.1"/>
</dbReference>
<keyword evidence="2" id="KW-0472">Membrane</keyword>
<evidence type="ECO:0000256" key="1">
    <source>
        <dbReference type="ARBA" id="ARBA00023115"/>
    </source>
</evidence>
<feature type="transmembrane region" description="Helical" evidence="2">
    <location>
        <begin position="179"/>
        <end position="197"/>
    </location>
</feature>
<keyword evidence="1" id="KW-0620">Polyamine biosynthesis</keyword>
<gene>
    <name evidence="3" type="ORF">A1507_00235</name>
</gene>
<evidence type="ECO:0000256" key="2">
    <source>
        <dbReference type="SAM" id="Phobius"/>
    </source>
</evidence>
<evidence type="ECO:0000313" key="3">
    <source>
        <dbReference type="EMBL" id="OAI19127.1"/>
    </source>
</evidence>
<dbReference type="Gene3D" id="3.40.50.150">
    <property type="entry name" value="Vaccinia Virus protein VP39"/>
    <property type="match status" value="1"/>
</dbReference>
<dbReference type="Proteomes" id="UP000077857">
    <property type="component" value="Unassembled WGS sequence"/>
</dbReference>
<evidence type="ECO:0000313" key="4">
    <source>
        <dbReference type="Proteomes" id="UP000077857"/>
    </source>
</evidence>
<feature type="transmembrane region" description="Helical" evidence="2">
    <location>
        <begin position="76"/>
        <end position="95"/>
    </location>
</feature>
<dbReference type="EMBL" id="LUUJ01000052">
    <property type="protein sequence ID" value="OAI19127.1"/>
    <property type="molecule type" value="Genomic_DNA"/>
</dbReference>
<keyword evidence="2" id="KW-1133">Transmembrane helix</keyword>
<keyword evidence="3" id="KW-0489">Methyltransferase</keyword>
<keyword evidence="2" id="KW-0812">Transmembrane</keyword>
<dbReference type="AlphaFoldDB" id="A0A177NM64"/>
<reference evidence="3 4" key="1">
    <citation type="submission" date="2016-03" db="EMBL/GenBank/DDBJ databases">
        <authorList>
            <person name="Ploux O."/>
        </authorList>
    </citation>
    <scope>NUCLEOTIDE SEQUENCE [LARGE SCALE GENOMIC DNA]</scope>
    <source>
        <strain evidence="3 4">R-45378</strain>
    </source>
</reference>
<feature type="transmembrane region" description="Helical" evidence="2">
    <location>
        <begin position="44"/>
        <end position="64"/>
    </location>
</feature>
<sequence>MNHPPLVGGGRAGLFLTVFVTGAAVMVIELLGTRMIAPFYGASLYVWSSLISITMIALALGYFVGGRWADRADRAGLSLVIALAGLLTLAIPWLTRPVLLATDPLGLRAGAFASALALFLPSLTMLGMVSPFAIKLYTARIDGVGSSAGSIYAVSTVGSVVGTLVLGFFLFPFVGSREILVGLGVLLLMLGLAIAVVEKKYLGNSRLLPCLFLAALAAGLLPAIVVGRSSGNDQFHIQSERESLYGWVRVIDHPANDLRVMTSDASAIGAETISNGENRLTYQNIVDALPALAPGIRRALVIGLGAGKMANTLHERYGIATDTLEIDPAVADAAADYFGFNPRGKNIIGDARYEIRHLTGPYDLIIHDCFTGGSEPAHLLTVETLAQLRGLLSDRGILALNFVAFYDGGRNPSLASVSRTLEQVFPHQLFFVSEPGENFNDFIFLATKHPIDIAAQGLPEAQLAWLTQRKLALDNTRGTIITDNYNPLEHLQIAKAEHYRRVVIDAFGPELMVR</sequence>
<dbReference type="PANTHER" id="PTHR43317">
    <property type="entry name" value="THERMOSPERMINE SYNTHASE ACAULIS5"/>
    <property type="match status" value="1"/>
</dbReference>
<feature type="transmembrane region" description="Helical" evidence="2">
    <location>
        <begin position="209"/>
        <end position="227"/>
    </location>
</feature>
<name>A0A177NM64_9GAMM</name>
<dbReference type="PANTHER" id="PTHR43317:SF1">
    <property type="entry name" value="THERMOSPERMINE SYNTHASE ACAULIS5"/>
    <property type="match status" value="1"/>
</dbReference>
<dbReference type="GO" id="GO:0006596">
    <property type="term" value="P:polyamine biosynthetic process"/>
    <property type="evidence" value="ECO:0007669"/>
    <property type="project" value="UniProtKB-KW"/>
</dbReference>
<proteinExistence type="predicted"/>
<dbReference type="InterPro" id="IPR029063">
    <property type="entry name" value="SAM-dependent_MTases_sf"/>
</dbReference>
<feature type="transmembrane region" description="Helical" evidence="2">
    <location>
        <begin position="12"/>
        <end position="32"/>
    </location>
</feature>
<feature type="transmembrane region" description="Helical" evidence="2">
    <location>
        <begin position="115"/>
        <end position="137"/>
    </location>
</feature>
<dbReference type="GO" id="GO:0032259">
    <property type="term" value="P:methylation"/>
    <property type="evidence" value="ECO:0007669"/>
    <property type="project" value="UniProtKB-KW"/>
</dbReference>
<feature type="transmembrane region" description="Helical" evidence="2">
    <location>
        <begin position="149"/>
        <end position="173"/>
    </location>
</feature>
<dbReference type="SUPFAM" id="SSF53335">
    <property type="entry name" value="S-adenosyl-L-methionine-dependent methyltransferases"/>
    <property type="match status" value="1"/>
</dbReference>
<accession>A0A177NM64</accession>
<comment type="caution">
    <text evidence="3">The sequence shown here is derived from an EMBL/GenBank/DDBJ whole genome shotgun (WGS) entry which is preliminary data.</text>
</comment>
<keyword evidence="3" id="KW-0808">Transferase</keyword>
<organism evidence="3 4">
    <name type="scientific">Methylomonas koyamae</name>
    <dbReference type="NCBI Taxonomy" id="702114"/>
    <lineage>
        <taxon>Bacteria</taxon>
        <taxon>Pseudomonadati</taxon>
        <taxon>Pseudomonadota</taxon>
        <taxon>Gammaproteobacteria</taxon>
        <taxon>Methylococcales</taxon>
        <taxon>Methylococcaceae</taxon>
        <taxon>Methylomonas</taxon>
    </lineage>
</organism>
<dbReference type="GO" id="GO:0008168">
    <property type="term" value="F:methyltransferase activity"/>
    <property type="evidence" value="ECO:0007669"/>
    <property type="project" value="UniProtKB-KW"/>
</dbReference>
<dbReference type="OrthoDB" id="9761985at2"/>
<protein>
    <submittedName>
        <fullName evidence="3">SAM-dependent methyltransferase</fullName>
    </submittedName>
</protein>
<dbReference type="NCBIfam" id="NF037959">
    <property type="entry name" value="MFS_SpdSyn"/>
    <property type="match status" value="1"/>
</dbReference>